<gene>
    <name evidence="2" type="ORF">CCMP2556_LOCUS38205</name>
    <name evidence="1" type="ORF">CCMP2556_LOCUS6880</name>
</gene>
<protein>
    <submittedName>
        <fullName evidence="1">Uncharacterized protein</fullName>
    </submittedName>
</protein>
<evidence type="ECO:0000313" key="3">
    <source>
        <dbReference type="Proteomes" id="UP001642484"/>
    </source>
</evidence>
<accession>A0ABP0IJJ6</accession>
<sequence length="238" mass="27053">MHNVFVGTARDLVASTIRTLIRHKCYEHVSDNVETVLDHIHREILSDTKAQGLSLPAKPPLNEANLGGTDYAELSSKYKAIHVKILVWWVAAKCQRCADLKPSDRVLQMLATCTFSLQRGIELLDQSGLVMDWGKAREASESILLHSKSFSWLSAHFFEKRVLLFRMRPKSHYIMHQALDLQKTAINLNCFHTFQEEAFLGRIKALALACHGRTMTARVFARYVLCLALLVHKYRPGP</sequence>
<evidence type="ECO:0000313" key="1">
    <source>
        <dbReference type="EMBL" id="CAK9002503.1"/>
    </source>
</evidence>
<dbReference type="Proteomes" id="UP001642484">
    <property type="component" value="Unassembled WGS sequence"/>
</dbReference>
<proteinExistence type="predicted"/>
<dbReference type="EMBL" id="CAXAMN010003025">
    <property type="protein sequence ID" value="CAK9002503.1"/>
    <property type="molecule type" value="Genomic_DNA"/>
</dbReference>
<evidence type="ECO:0000313" key="2">
    <source>
        <dbReference type="EMBL" id="CAK9077475.1"/>
    </source>
</evidence>
<reference evidence="1 3" key="1">
    <citation type="submission" date="2024-02" db="EMBL/GenBank/DDBJ databases">
        <authorList>
            <person name="Chen Y."/>
            <person name="Shah S."/>
            <person name="Dougan E. K."/>
            <person name="Thang M."/>
            <person name="Chan C."/>
        </authorList>
    </citation>
    <scope>NUCLEOTIDE SEQUENCE [LARGE SCALE GENOMIC DNA]</scope>
</reference>
<keyword evidence="3" id="KW-1185">Reference proteome</keyword>
<name>A0ABP0IJJ6_9DINO</name>
<comment type="caution">
    <text evidence="1">The sequence shown here is derived from an EMBL/GenBank/DDBJ whole genome shotgun (WGS) entry which is preliminary data.</text>
</comment>
<organism evidence="1 3">
    <name type="scientific">Durusdinium trenchii</name>
    <dbReference type="NCBI Taxonomy" id="1381693"/>
    <lineage>
        <taxon>Eukaryota</taxon>
        <taxon>Sar</taxon>
        <taxon>Alveolata</taxon>
        <taxon>Dinophyceae</taxon>
        <taxon>Suessiales</taxon>
        <taxon>Symbiodiniaceae</taxon>
        <taxon>Durusdinium</taxon>
    </lineage>
</organism>
<dbReference type="EMBL" id="CAXAMN010023417">
    <property type="protein sequence ID" value="CAK9077475.1"/>
    <property type="molecule type" value="Genomic_DNA"/>
</dbReference>